<dbReference type="OrthoDB" id="8244279at2"/>
<evidence type="ECO:0008006" key="3">
    <source>
        <dbReference type="Google" id="ProtNLM"/>
    </source>
</evidence>
<evidence type="ECO:0000313" key="2">
    <source>
        <dbReference type="Proteomes" id="UP000076959"/>
    </source>
</evidence>
<comment type="caution">
    <text evidence="1">The sequence shown here is derived from an EMBL/GenBank/DDBJ whole genome shotgun (WGS) entry which is preliminary data.</text>
</comment>
<accession>A0A176Z7A5</accession>
<dbReference type="EMBL" id="LUUB01000011">
    <property type="protein sequence ID" value="OAF16620.1"/>
    <property type="molecule type" value="Genomic_DNA"/>
</dbReference>
<dbReference type="AlphaFoldDB" id="A0A176Z7A5"/>
<reference evidence="1 2" key="1">
    <citation type="submission" date="2016-03" db="EMBL/GenBank/DDBJ databases">
        <title>Draft Genome Sequence of the Strain BR 10245 (Bradyrhizobium sp.) isolated from nodules of Centrolobium paraense.</title>
        <authorList>
            <person name="Simoes-Araujo J.L.Sr."/>
            <person name="Barauna A.C."/>
            <person name="Silva K."/>
            <person name="Zilli J.E."/>
        </authorList>
    </citation>
    <scope>NUCLEOTIDE SEQUENCE [LARGE SCALE GENOMIC DNA]</scope>
    <source>
        <strain evidence="1 2">BR 10245</strain>
    </source>
</reference>
<gene>
    <name evidence="1" type="ORF">AYJ54_37675</name>
</gene>
<name>A0A176Z7A5_9BRAD</name>
<sequence>MRNRKAAEANADVEARIAQIEQMTLEQIATFQGRMLTDIGTGRIAPREARAIDRALRKRLKAIEQELQQDG</sequence>
<protein>
    <recommendedName>
        <fullName evidence="3">50S ribosomal protein L29</fullName>
    </recommendedName>
</protein>
<organism evidence="1 2">
    <name type="scientific">Bradyrhizobium centrolobii</name>
    <dbReference type="NCBI Taxonomy" id="1505087"/>
    <lineage>
        <taxon>Bacteria</taxon>
        <taxon>Pseudomonadati</taxon>
        <taxon>Pseudomonadota</taxon>
        <taxon>Alphaproteobacteria</taxon>
        <taxon>Hyphomicrobiales</taxon>
        <taxon>Nitrobacteraceae</taxon>
        <taxon>Bradyrhizobium</taxon>
    </lineage>
</organism>
<dbReference type="Proteomes" id="UP000076959">
    <property type="component" value="Unassembled WGS sequence"/>
</dbReference>
<keyword evidence="2" id="KW-1185">Reference proteome</keyword>
<dbReference type="RefSeq" id="WP_063696018.1">
    <property type="nucleotide sequence ID" value="NZ_LUUB01000011.1"/>
</dbReference>
<evidence type="ECO:0000313" key="1">
    <source>
        <dbReference type="EMBL" id="OAF16620.1"/>
    </source>
</evidence>
<proteinExistence type="predicted"/>